<protein>
    <submittedName>
        <fullName evidence="1">Uncharacterized protein</fullName>
    </submittedName>
</protein>
<gene>
    <name evidence="1" type="ORF">SAMN05421813_104200</name>
</gene>
<evidence type="ECO:0000313" key="2">
    <source>
        <dbReference type="Proteomes" id="UP000199226"/>
    </source>
</evidence>
<dbReference type="EMBL" id="FNHH01000004">
    <property type="protein sequence ID" value="SDM00114.1"/>
    <property type="molecule type" value="Genomic_DNA"/>
</dbReference>
<accession>A0A1G9PN23</accession>
<keyword evidence="2" id="KW-1185">Reference proteome</keyword>
<dbReference type="STRING" id="990371.SAMN05421813_104200"/>
<evidence type="ECO:0000313" key="1">
    <source>
        <dbReference type="EMBL" id="SDM00114.1"/>
    </source>
</evidence>
<proteinExistence type="predicted"/>
<name>A0A1G9PN23_9SPHI</name>
<dbReference type="AlphaFoldDB" id="A0A1G9PN23"/>
<dbReference type="Proteomes" id="UP000199226">
    <property type="component" value="Unassembled WGS sequence"/>
</dbReference>
<sequence length="41" mass="5118">MPFKYNYGYWIDNNLVLDDFRKQFAAIEISKENFEEKWKLL</sequence>
<reference evidence="2" key="1">
    <citation type="submission" date="2016-10" db="EMBL/GenBank/DDBJ databases">
        <authorList>
            <person name="Varghese N."/>
            <person name="Submissions S."/>
        </authorList>
    </citation>
    <scope>NUCLEOTIDE SEQUENCE [LARGE SCALE GENOMIC DNA]</scope>
    <source>
        <strain evidence="2">DSM 24536</strain>
    </source>
</reference>
<organism evidence="1 2">
    <name type="scientific">Daejeonella rubra</name>
    <dbReference type="NCBI Taxonomy" id="990371"/>
    <lineage>
        <taxon>Bacteria</taxon>
        <taxon>Pseudomonadati</taxon>
        <taxon>Bacteroidota</taxon>
        <taxon>Sphingobacteriia</taxon>
        <taxon>Sphingobacteriales</taxon>
        <taxon>Sphingobacteriaceae</taxon>
        <taxon>Daejeonella</taxon>
    </lineage>
</organism>